<dbReference type="OrthoDB" id="837183at2"/>
<evidence type="ECO:0000256" key="1">
    <source>
        <dbReference type="SAM" id="Phobius"/>
    </source>
</evidence>
<reference evidence="3" key="1">
    <citation type="submission" date="2016-10" db="EMBL/GenBank/DDBJ databases">
        <authorList>
            <person name="Varghese N."/>
            <person name="Submissions S."/>
        </authorList>
    </citation>
    <scope>NUCLEOTIDE SEQUENCE [LARGE SCALE GENOMIC DNA]</scope>
    <source>
        <strain evidence="3">DSM 17298</strain>
    </source>
</reference>
<feature type="transmembrane region" description="Helical" evidence="1">
    <location>
        <begin position="12"/>
        <end position="33"/>
    </location>
</feature>
<gene>
    <name evidence="2" type="ORF">SAMN03080598_03142</name>
</gene>
<evidence type="ECO:0000313" key="3">
    <source>
        <dbReference type="Proteomes" id="UP000236736"/>
    </source>
</evidence>
<keyword evidence="1" id="KW-1133">Transmembrane helix</keyword>
<keyword evidence="1" id="KW-0812">Transmembrane</keyword>
<sequence>MTKRDPILTPELVKILKIFIFSSLGLVLVFSFFNGYRANNSGDDRTFRINDSNRLYFLNVRSIHYDKEIRRDAGMNLYRHGKRLVNDSEPTLDLVILLNSAKEEAYIYFELKNADWPIRISAKSAEESQTFEFANGNNLEHFAMIQRLRYLIEENAEFELIVNEKPFPLWSNDREKEAVKSVLEDYFRLLNQTN</sequence>
<keyword evidence="3" id="KW-1185">Reference proteome</keyword>
<proteinExistence type="predicted"/>
<dbReference type="EMBL" id="FNVR01000021">
    <property type="protein sequence ID" value="SEG26745.1"/>
    <property type="molecule type" value="Genomic_DNA"/>
</dbReference>
<organism evidence="2 3">
    <name type="scientific">Algoriphagus boritolerans DSM 17298 = JCM 18970</name>
    <dbReference type="NCBI Taxonomy" id="1120964"/>
    <lineage>
        <taxon>Bacteria</taxon>
        <taxon>Pseudomonadati</taxon>
        <taxon>Bacteroidota</taxon>
        <taxon>Cytophagia</taxon>
        <taxon>Cytophagales</taxon>
        <taxon>Cyclobacteriaceae</taxon>
        <taxon>Algoriphagus</taxon>
    </lineage>
</organism>
<dbReference type="Proteomes" id="UP000236736">
    <property type="component" value="Unassembled WGS sequence"/>
</dbReference>
<dbReference type="STRING" id="1120964.GCA_001313265_03570"/>
<protein>
    <submittedName>
        <fullName evidence="2">Uncharacterized protein</fullName>
    </submittedName>
</protein>
<accession>A0A1H5YTB5</accession>
<dbReference type="AlphaFoldDB" id="A0A1H5YTB5"/>
<name>A0A1H5YTB5_9BACT</name>
<dbReference type="RefSeq" id="WP_103925771.1">
    <property type="nucleotide sequence ID" value="NZ_BBFN01000016.1"/>
</dbReference>
<evidence type="ECO:0000313" key="2">
    <source>
        <dbReference type="EMBL" id="SEG26745.1"/>
    </source>
</evidence>
<keyword evidence="1" id="KW-0472">Membrane</keyword>